<dbReference type="GO" id="GO:0004058">
    <property type="term" value="F:aromatic-L-amino-acid decarboxylase activity"/>
    <property type="evidence" value="ECO:0007669"/>
    <property type="project" value="UniProtKB-ARBA"/>
</dbReference>
<comment type="caution">
    <text evidence="8">The sequence shown here is derived from an EMBL/GenBank/DDBJ whole genome shotgun (WGS) entry which is preliminary data.</text>
</comment>
<evidence type="ECO:0000256" key="6">
    <source>
        <dbReference type="PIRSR" id="PIRSR602129-50"/>
    </source>
</evidence>
<dbReference type="PANTHER" id="PTHR45677:SF13">
    <property type="entry name" value="LP10922P"/>
    <property type="match status" value="1"/>
</dbReference>
<evidence type="ECO:0000256" key="3">
    <source>
        <dbReference type="ARBA" id="ARBA00022793"/>
    </source>
</evidence>
<evidence type="ECO:0000256" key="2">
    <source>
        <dbReference type="ARBA" id="ARBA00009533"/>
    </source>
</evidence>
<dbReference type="Proteomes" id="UP000051658">
    <property type="component" value="Unassembled WGS sequence"/>
</dbReference>
<dbReference type="RefSeq" id="WP_034570572.1">
    <property type="nucleotide sequence ID" value="NZ_JQBS01000032.1"/>
</dbReference>
<dbReference type="Gene3D" id="3.40.640.10">
    <property type="entry name" value="Type I PLP-dependent aspartate aminotransferase-like (Major domain)"/>
    <property type="match status" value="1"/>
</dbReference>
<keyword evidence="4 6" id="KW-0663">Pyridoxal phosphate</keyword>
<sequence>MRTNSFFKLEDEFLNSNEDNFDLFLNKLSEIQGNKNKSQSPKVPIIDFNYDAELSKFALAFDGEDSEKVLDNFQAVFNGSIRPHSTYSLFNMVPTPLLDAVAATTLTQLYNVNSLMDDFGGQLLLTEQQISRGVGKLVGWNEAVGISCNGGKLTLLYAIKLAIAKLVPNSNKKGVPSNLVVLTNESSHYCVEHVCSILGIGSEQCVRVPAQKDWQMDYQQLEEIVTLQVSKGKQIAAVICCGGTTINFAHDDIDKAYTVVTKTLEALGEKYVPHFHLDSVIGWLWFNFKIAGSNLETTEKSIQSKINQVVQRQAGLSKFDSFGVDFHKNGLCPYSTSFFITKSKEAFTALNDGSYEYSDEDYQYGKFRAYRYTIENSRPAMGISAAYITLKRLGISGFQNYLIELHEMSLHFKNEMKKEDKLTVINDYSLGWELVFLIDFHILIEETKHNEGIIAQGFINYCWNKCNQGEMVPLISFVPAYKVHAESVEQVAYLLYPINLASRNEATEIIDSLKGVIADFEQDVLTGNYELSEKAIEKPIR</sequence>
<proteinExistence type="inferred from homology"/>
<dbReference type="Gene3D" id="3.90.1150.170">
    <property type="match status" value="1"/>
</dbReference>
<gene>
    <name evidence="8" type="ORF">IV74_GL001527</name>
</gene>
<dbReference type="InterPro" id="IPR002129">
    <property type="entry name" value="PyrdxlP-dep_de-COase"/>
</dbReference>
<keyword evidence="9" id="KW-1185">Reference proteome</keyword>
<dbReference type="GO" id="GO:0019752">
    <property type="term" value="P:carboxylic acid metabolic process"/>
    <property type="evidence" value="ECO:0007669"/>
    <property type="project" value="InterPro"/>
</dbReference>
<dbReference type="GO" id="GO:0030170">
    <property type="term" value="F:pyridoxal phosphate binding"/>
    <property type="evidence" value="ECO:0007669"/>
    <property type="project" value="InterPro"/>
</dbReference>
<dbReference type="PANTHER" id="PTHR45677">
    <property type="entry name" value="GLUTAMATE DECARBOXYLASE-RELATED"/>
    <property type="match status" value="1"/>
</dbReference>
<dbReference type="SUPFAM" id="SSF53383">
    <property type="entry name" value="PLP-dependent transferases"/>
    <property type="match status" value="1"/>
</dbReference>
<dbReference type="eggNOG" id="COG0076">
    <property type="taxonomic scope" value="Bacteria"/>
</dbReference>
<dbReference type="InterPro" id="IPR015424">
    <property type="entry name" value="PyrdxlP-dep_Trfase"/>
</dbReference>
<protein>
    <recommendedName>
        <fullName evidence="10">Glutamate decarboxylase</fullName>
    </recommendedName>
</protein>
<comment type="cofactor">
    <cofactor evidence="1 6 7">
        <name>pyridoxal 5'-phosphate</name>
        <dbReference type="ChEBI" id="CHEBI:597326"/>
    </cofactor>
</comment>
<name>A0A0R2I4R9_CARDV</name>
<evidence type="ECO:0000256" key="7">
    <source>
        <dbReference type="RuleBase" id="RU000382"/>
    </source>
</evidence>
<dbReference type="EMBL" id="JQBS01000032">
    <property type="protein sequence ID" value="KRN56413.1"/>
    <property type="molecule type" value="Genomic_DNA"/>
</dbReference>
<feature type="modified residue" description="N6-(pyridoxal phosphate)lysine" evidence="6">
    <location>
        <position position="328"/>
    </location>
</feature>
<dbReference type="AlphaFoldDB" id="A0A0R2I4R9"/>
<dbReference type="InterPro" id="IPR015421">
    <property type="entry name" value="PyrdxlP-dep_Trfase_major"/>
</dbReference>
<keyword evidence="5 7" id="KW-0456">Lyase</keyword>
<comment type="similarity">
    <text evidence="2 7">Belongs to the group II decarboxylase family.</text>
</comment>
<organism evidence="8 9">
    <name type="scientific">Carnobacterium divergens DSM 20623</name>
    <dbReference type="NCBI Taxonomy" id="1449336"/>
    <lineage>
        <taxon>Bacteria</taxon>
        <taxon>Bacillati</taxon>
        <taxon>Bacillota</taxon>
        <taxon>Bacilli</taxon>
        <taxon>Lactobacillales</taxon>
        <taxon>Carnobacteriaceae</taxon>
        <taxon>Carnobacterium</taxon>
    </lineage>
</organism>
<evidence type="ECO:0008006" key="10">
    <source>
        <dbReference type="Google" id="ProtNLM"/>
    </source>
</evidence>
<accession>A0A0R2I4R9</accession>
<keyword evidence="3" id="KW-0210">Decarboxylase</keyword>
<reference evidence="8 9" key="1">
    <citation type="journal article" date="2015" name="Genome Announc.">
        <title>Expanding the biotechnology potential of lactobacilli through comparative genomics of 213 strains and associated genera.</title>
        <authorList>
            <person name="Sun Z."/>
            <person name="Harris H.M."/>
            <person name="McCann A."/>
            <person name="Guo C."/>
            <person name="Argimon S."/>
            <person name="Zhang W."/>
            <person name="Yang X."/>
            <person name="Jeffery I.B."/>
            <person name="Cooney J.C."/>
            <person name="Kagawa T.F."/>
            <person name="Liu W."/>
            <person name="Song Y."/>
            <person name="Salvetti E."/>
            <person name="Wrobel A."/>
            <person name="Rasinkangas P."/>
            <person name="Parkhill J."/>
            <person name="Rea M.C."/>
            <person name="O'Sullivan O."/>
            <person name="Ritari J."/>
            <person name="Douillard F.P."/>
            <person name="Paul Ross R."/>
            <person name="Yang R."/>
            <person name="Briner A.E."/>
            <person name="Felis G.E."/>
            <person name="de Vos W.M."/>
            <person name="Barrangou R."/>
            <person name="Klaenhammer T.R."/>
            <person name="Caufield P.W."/>
            <person name="Cui Y."/>
            <person name="Zhang H."/>
            <person name="O'Toole P.W."/>
        </authorList>
    </citation>
    <scope>NUCLEOTIDE SEQUENCE [LARGE SCALE GENOMIC DNA]</scope>
    <source>
        <strain evidence="8 9">DSM 20623</strain>
    </source>
</reference>
<evidence type="ECO:0000256" key="5">
    <source>
        <dbReference type="ARBA" id="ARBA00023239"/>
    </source>
</evidence>
<dbReference type="GeneID" id="89588522"/>
<dbReference type="PATRIC" id="fig|1449336.4.peg.1559"/>
<dbReference type="Pfam" id="PF00282">
    <property type="entry name" value="Pyridoxal_deC"/>
    <property type="match status" value="1"/>
</dbReference>
<dbReference type="GO" id="GO:0005737">
    <property type="term" value="C:cytoplasm"/>
    <property type="evidence" value="ECO:0007669"/>
    <property type="project" value="TreeGrafter"/>
</dbReference>
<evidence type="ECO:0000313" key="9">
    <source>
        <dbReference type="Proteomes" id="UP000051658"/>
    </source>
</evidence>
<evidence type="ECO:0000256" key="1">
    <source>
        <dbReference type="ARBA" id="ARBA00001933"/>
    </source>
</evidence>
<evidence type="ECO:0000313" key="8">
    <source>
        <dbReference type="EMBL" id="KRN56413.1"/>
    </source>
</evidence>
<evidence type="ECO:0000256" key="4">
    <source>
        <dbReference type="ARBA" id="ARBA00022898"/>
    </source>
</evidence>